<name>A0ABR4JYL1_9EURO</name>
<dbReference type="RefSeq" id="XP_070896509.1">
    <property type="nucleotide sequence ID" value="XM_071046315.1"/>
</dbReference>
<feature type="domain" description="N-acetyltransferase" evidence="1">
    <location>
        <begin position="2"/>
        <end position="173"/>
    </location>
</feature>
<dbReference type="Gene3D" id="3.40.630.30">
    <property type="match status" value="1"/>
</dbReference>
<dbReference type="InterPro" id="IPR016181">
    <property type="entry name" value="Acyl_CoA_acyltransferase"/>
</dbReference>
<reference evidence="2 3" key="1">
    <citation type="submission" date="2024-07" db="EMBL/GenBank/DDBJ databases">
        <title>Section-level genome sequencing and comparative genomics of Aspergillus sections Usti and Cavernicolus.</title>
        <authorList>
            <consortium name="Lawrence Berkeley National Laboratory"/>
            <person name="Nybo J.L."/>
            <person name="Vesth T.C."/>
            <person name="Theobald S."/>
            <person name="Frisvad J.C."/>
            <person name="Larsen T.O."/>
            <person name="Kjaerboelling I."/>
            <person name="Rothschild-Mancinelli K."/>
            <person name="Lyhne E.K."/>
            <person name="Kogle M.E."/>
            <person name="Barry K."/>
            <person name="Clum A."/>
            <person name="Na H."/>
            <person name="Ledsgaard L."/>
            <person name="Lin J."/>
            <person name="Lipzen A."/>
            <person name="Kuo A."/>
            <person name="Riley R."/>
            <person name="Mondo S."/>
            <person name="LaButti K."/>
            <person name="Haridas S."/>
            <person name="Pangalinan J."/>
            <person name="Salamov A.A."/>
            <person name="Simmons B.A."/>
            <person name="Magnuson J.K."/>
            <person name="Chen J."/>
            <person name="Drula E."/>
            <person name="Henrissat B."/>
            <person name="Wiebenga A."/>
            <person name="Lubbers R.J."/>
            <person name="Gomes A.C."/>
            <person name="Macurrencykelacurrency M.R."/>
            <person name="Stajich J."/>
            <person name="Grigoriev I.V."/>
            <person name="Mortensen U.H."/>
            <person name="De vries R.P."/>
            <person name="Baker S.E."/>
            <person name="Andersen M.R."/>
        </authorList>
    </citation>
    <scope>NUCLEOTIDE SEQUENCE [LARGE SCALE GENOMIC DNA]</scope>
    <source>
        <strain evidence="2 3">CBS 756.74</strain>
    </source>
</reference>
<evidence type="ECO:0000313" key="2">
    <source>
        <dbReference type="EMBL" id="KAL2845152.1"/>
    </source>
</evidence>
<keyword evidence="3" id="KW-1185">Reference proteome</keyword>
<proteinExistence type="predicted"/>
<dbReference type="CDD" id="cd04301">
    <property type="entry name" value="NAT_SF"/>
    <property type="match status" value="1"/>
</dbReference>
<accession>A0ABR4JYL1</accession>
<evidence type="ECO:0000259" key="1">
    <source>
        <dbReference type="PROSITE" id="PS51186"/>
    </source>
</evidence>
<evidence type="ECO:0000313" key="3">
    <source>
        <dbReference type="Proteomes" id="UP001610444"/>
    </source>
</evidence>
<protein>
    <submittedName>
        <fullName evidence="2">Acyl-CoA N-acyltransferase</fullName>
    </submittedName>
</protein>
<sequence>MATWRPLTLDDIPALMTIANKIHTTLPERPEIFAERITLYPAGCLALEQENDKQLIGYAISHPIRRGEPPQLDMLLGGKYMQIDAGARDAAYYIHDVAVLPEERGKGYAGECVELLLGDAAARGFSVVCLVSVYGTERFWGRFGFKRVEVGEELRGKLEGYGGDAVYLEREGV</sequence>
<dbReference type="InterPro" id="IPR000182">
    <property type="entry name" value="GNAT_dom"/>
</dbReference>
<dbReference type="GeneID" id="98161479"/>
<dbReference type="PROSITE" id="PS51186">
    <property type="entry name" value="GNAT"/>
    <property type="match status" value="1"/>
</dbReference>
<dbReference type="SUPFAM" id="SSF55729">
    <property type="entry name" value="Acyl-CoA N-acyltransferases (Nat)"/>
    <property type="match status" value="1"/>
</dbReference>
<comment type="caution">
    <text evidence="2">The sequence shown here is derived from an EMBL/GenBank/DDBJ whole genome shotgun (WGS) entry which is preliminary data.</text>
</comment>
<dbReference type="EMBL" id="JBFXLR010000038">
    <property type="protein sequence ID" value="KAL2845152.1"/>
    <property type="molecule type" value="Genomic_DNA"/>
</dbReference>
<gene>
    <name evidence="2" type="ORF">BJX68DRAFT_269338</name>
</gene>
<dbReference type="Pfam" id="PF00583">
    <property type="entry name" value="Acetyltransf_1"/>
    <property type="match status" value="1"/>
</dbReference>
<dbReference type="Proteomes" id="UP001610444">
    <property type="component" value="Unassembled WGS sequence"/>
</dbReference>
<organism evidence="2 3">
    <name type="scientific">Aspergillus pseudodeflectus</name>
    <dbReference type="NCBI Taxonomy" id="176178"/>
    <lineage>
        <taxon>Eukaryota</taxon>
        <taxon>Fungi</taxon>
        <taxon>Dikarya</taxon>
        <taxon>Ascomycota</taxon>
        <taxon>Pezizomycotina</taxon>
        <taxon>Eurotiomycetes</taxon>
        <taxon>Eurotiomycetidae</taxon>
        <taxon>Eurotiales</taxon>
        <taxon>Aspergillaceae</taxon>
        <taxon>Aspergillus</taxon>
        <taxon>Aspergillus subgen. Nidulantes</taxon>
    </lineage>
</organism>